<organism evidence="4 5">
    <name type="scientific">Flavobacterium succinicans</name>
    <dbReference type="NCBI Taxonomy" id="29536"/>
    <lineage>
        <taxon>Bacteria</taxon>
        <taxon>Pseudomonadati</taxon>
        <taxon>Bacteroidota</taxon>
        <taxon>Flavobacteriia</taxon>
        <taxon>Flavobacteriales</taxon>
        <taxon>Flavobacteriaceae</taxon>
        <taxon>Flavobacterium</taxon>
    </lineage>
</organism>
<evidence type="ECO:0000256" key="2">
    <source>
        <dbReference type="ARBA" id="ARBA00022729"/>
    </source>
</evidence>
<dbReference type="GO" id="GO:0005975">
    <property type="term" value="P:carbohydrate metabolic process"/>
    <property type="evidence" value="ECO:0007669"/>
    <property type="project" value="InterPro"/>
</dbReference>
<dbReference type="GO" id="GO:0005576">
    <property type="term" value="C:extracellular region"/>
    <property type="evidence" value="ECO:0007669"/>
    <property type="project" value="UniProtKB-SubCell"/>
</dbReference>
<dbReference type="InterPro" id="IPR011330">
    <property type="entry name" value="Glyco_hydro/deAcase_b/a-brl"/>
</dbReference>
<dbReference type="SUPFAM" id="SSF88713">
    <property type="entry name" value="Glycoside hydrolase/deacetylase"/>
    <property type="match status" value="1"/>
</dbReference>
<dbReference type="InterPro" id="IPR051398">
    <property type="entry name" value="Polysacch_Deacetylase"/>
</dbReference>
<dbReference type="EMBL" id="JMTM01000065">
    <property type="protein sequence ID" value="OAZ03105.1"/>
    <property type="molecule type" value="Genomic_DNA"/>
</dbReference>
<sequence>MEIKIDQIKKSMSDISVIMYHYVREIKNSRFPEVKGLETELFREQLKFLKKHYNFVTTEEVIDSVYKNYKLPTKSVLLTFDDGYVDHYDNVYPILQEFGVQGSFYIPVKAVRDHKMLDVNKIHFILAAVPDKKQIILDIKFLIDKYKIEYNLQDFDYYYKKLAVEWRHDTAEVIFIKRLLQVELAEDVRGEIVDVLFGKYLKVNESEFAKELYLNESQVKEMLKGGMHIGCHGYNHFWWNRLEPKELEKEIDLSLDFLSEMGVDLSNWTAAYPYGSYSNEVEKLLRQKKCRLAFTSEVSLANTSIKSSLLMGRLDTNNIAKNANEIPNEWFEKSS</sequence>
<dbReference type="GO" id="GO:0016810">
    <property type="term" value="F:hydrolase activity, acting on carbon-nitrogen (but not peptide) bonds"/>
    <property type="evidence" value="ECO:0007669"/>
    <property type="project" value="InterPro"/>
</dbReference>
<dbReference type="Pfam" id="PF01522">
    <property type="entry name" value="Polysacc_deac_1"/>
    <property type="match status" value="2"/>
</dbReference>
<evidence type="ECO:0000313" key="5">
    <source>
        <dbReference type="Proteomes" id="UP000093807"/>
    </source>
</evidence>
<feature type="domain" description="NodB homology" evidence="3">
    <location>
        <begin position="74"/>
        <end position="335"/>
    </location>
</feature>
<evidence type="ECO:0000313" key="4">
    <source>
        <dbReference type="EMBL" id="OAZ03105.1"/>
    </source>
</evidence>
<reference evidence="4 5" key="1">
    <citation type="submission" date="2016-06" db="EMBL/GenBank/DDBJ databases">
        <title>Draft genome sequence of Flavobacterium succinicans strain DD5b.</title>
        <authorList>
            <person name="Poehlein A."/>
            <person name="Daniel R."/>
            <person name="Simeonova D.D."/>
        </authorList>
    </citation>
    <scope>NUCLEOTIDE SEQUENCE [LARGE SCALE GENOMIC DNA]</scope>
    <source>
        <strain evidence="4 5">DD5b</strain>
    </source>
</reference>
<dbReference type="PROSITE" id="PS51677">
    <property type="entry name" value="NODB"/>
    <property type="match status" value="1"/>
</dbReference>
<dbReference type="PANTHER" id="PTHR34216">
    <property type="match status" value="1"/>
</dbReference>
<evidence type="ECO:0000256" key="1">
    <source>
        <dbReference type="ARBA" id="ARBA00004613"/>
    </source>
</evidence>
<keyword evidence="2" id="KW-0732">Signal</keyword>
<dbReference type="AlphaFoldDB" id="A0A199XN80"/>
<dbReference type="Gene3D" id="3.20.20.370">
    <property type="entry name" value="Glycoside hydrolase/deacetylase"/>
    <property type="match status" value="1"/>
</dbReference>
<accession>A0A199XN80</accession>
<dbReference type="CDD" id="cd10971">
    <property type="entry name" value="CE4_DAC_u2_5s"/>
    <property type="match status" value="1"/>
</dbReference>
<proteinExistence type="predicted"/>
<gene>
    <name evidence="4" type="primary">pgaB</name>
    <name evidence="4" type="ORF">FLB_23510</name>
</gene>
<keyword evidence="4" id="KW-0378">Hydrolase</keyword>
<protein>
    <submittedName>
        <fullName evidence="4">Poly-beta-1,6-N-acetyl-D-glucosamine N-deacetylase</fullName>
        <ecNumber evidence="4">3.5.1.-</ecNumber>
    </submittedName>
</protein>
<dbReference type="Proteomes" id="UP000093807">
    <property type="component" value="Unassembled WGS sequence"/>
</dbReference>
<comment type="subcellular location">
    <subcellularLocation>
        <location evidence="1">Secreted</location>
    </subcellularLocation>
</comment>
<name>A0A199XN80_9FLAO</name>
<dbReference type="PATRIC" id="fig|29536.5.peg.2450"/>
<evidence type="ECO:0000259" key="3">
    <source>
        <dbReference type="PROSITE" id="PS51677"/>
    </source>
</evidence>
<dbReference type="InterPro" id="IPR002509">
    <property type="entry name" value="NODB_dom"/>
</dbReference>
<keyword evidence="5" id="KW-1185">Reference proteome</keyword>
<dbReference type="EC" id="3.5.1.-" evidence="4"/>
<comment type="caution">
    <text evidence="4">The sequence shown here is derived from an EMBL/GenBank/DDBJ whole genome shotgun (WGS) entry which is preliminary data.</text>
</comment>
<dbReference type="PANTHER" id="PTHR34216:SF3">
    <property type="entry name" value="POLY-BETA-1,6-N-ACETYL-D-GLUCOSAMINE N-DEACETYLASE"/>
    <property type="match status" value="1"/>
</dbReference>